<gene>
    <name evidence="2" type="ORF">GB996_08535</name>
</gene>
<proteinExistence type="predicted"/>
<name>A0A844M220_9GAMM</name>
<comment type="caution">
    <text evidence="2">The sequence shown here is derived from an EMBL/GenBank/DDBJ whole genome shotgun (WGS) entry which is preliminary data.</text>
</comment>
<feature type="transmembrane region" description="Helical" evidence="1">
    <location>
        <begin position="326"/>
        <end position="348"/>
    </location>
</feature>
<protein>
    <submittedName>
        <fullName evidence="2">Uncharacterized protein</fullName>
    </submittedName>
</protein>
<sequence>MTALVPTRVSLYDFLVKDTLPIDAIFADLGTISLPQARIIIEQGIQAVISALLAYNQLQGADAVLKKLLNRSQIKELRKYNAFNFRTMQSALQHGQNVSEALFSSSDIQRAVCHKLAEQAQLKPGQARPLLSALSVLCLREIAILADFAHLDAADLDQWFKQQPQFLWLKRDQAALASAQHICDTYAYQIPDFDPDWHSITGYKLPAATPTLSLDQMPHYAKVIGRTTQPSAVPSNEPLIVDTANKSDILTFCAMDNIALPYQRWMLQLAKISEIYLSRNRLKIAPEPIQPPSRPFVNFIFMDKEKEEKAFASASNSTEPTSSTAFWKNPVIILLVIVIGGLGLMAVGKYQYKKSKMMQTPSPSTQIQVRDTKAH</sequence>
<evidence type="ECO:0000313" key="3">
    <source>
        <dbReference type="Proteomes" id="UP000442109"/>
    </source>
</evidence>
<dbReference type="OrthoDB" id="6655337at2"/>
<organism evidence="2 3">
    <name type="scientific">Psychrobacter sanguinis</name>
    <dbReference type="NCBI Taxonomy" id="861445"/>
    <lineage>
        <taxon>Bacteria</taxon>
        <taxon>Pseudomonadati</taxon>
        <taxon>Pseudomonadota</taxon>
        <taxon>Gammaproteobacteria</taxon>
        <taxon>Moraxellales</taxon>
        <taxon>Moraxellaceae</taxon>
        <taxon>Psychrobacter</taxon>
    </lineage>
</organism>
<keyword evidence="3" id="KW-1185">Reference proteome</keyword>
<dbReference type="AlphaFoldDB" id="A0A844M220"/>
<keyword evidence="1" id="KW-0812">Transmembrane</keyword>
<evidence type="ECO:0000313" key="2">
    <source>
        <dbReference type="EMBL" id="MUG32844.1"/>
    </source>
</evidence>
<dbReference type="EMBL" id="WFKQ01000007">
    <property type="protein sequence ID" value="MUG32844.1"/>
    <property type="molecule type" value="Genomic_DNA"/>
</dbReference>
<reference evidence="2 3" key="1">
    <citation type="journal article" date="2019" name="PLoS ONE">
        <title>Pup mortality in New Zealand sea lions (Phocarctos hookeri) at Enderby Island, Auckland Islands, 2013-18.</title>
        <authorList>
            <person name="Michael S.A."/>
            <person name="Hayman D.T.S."/>
            <person name="Gray R."/>
            <person name="Zhang J."/>
            <person name="Rogers L."/>
            <person name="Roe W.D."/>
        </authorList>
    </citation>
    <scope>NUCLEOTIDE SEQUENCE [LARGE SCALE GENOMIC DNA]</scope>
    <source>
        <strain evidence="2 3">SM868</strain>
    </source>
</reference>
<evidence type="ECO:0000256" key="1">
    <source>
        <dbReference type="SAM" id="Phobius"/>
    </source>
</evidence>
<keyword evidence="1" id="KW-0472">Membrane</keyword>
<keyword evidence="1" id="KW-1133">Transmembrane helix</keyword>
<dbReference type="Proteomes" id="UP000442109">
    <property type="component" value="Unassembled WGS sequence"/>
</dbReference>
<dbReference type="RefSeq" id="WP_155587406.1">
    <property type="nucleotide sequence ID" value="NZ_WFKQ01000007.1"/>
</dbReference>
<accession>A0A844M220</accession>